<dbReference type="RefSeq" id="WP_251797651.1">
    <property type="nucleotide sequence ID" value="NZ_JAMQOL010000010.1"/>
</dbReference>
<dbReference type="Proteomes" id="UP001523216">
    <property type="component" value="Unassembled WGS sequence"/>
</dbReference>
<organism evidence="1 2">
    <name type="scientific">Paractinoplanes hotanensis</name>
    <dbReference type="NCBI Taxonomy" id="2906497"/>
    <lineage>
        <taxon>Bacteria</taxon>
        <taxon>Bacillati</taxon>
        <taxon>Actinomycetota</taxon>
        <taxon>Actinomycetes</taxon>
        <taxon>Micromonosporales</taxon>
        <taxon>Micromonosporaceae</taxon>
        <taxon>Paractinoplanes</taxon>
    </lineage>
</organism>
<keyword evidence="2" id="KW-1185">Reference proteome</keyword>
<reference evidence="1 2" key="1">
    <citation type="submission" date="2022-06" db="EMBL/GenBank/DDBJ databases">
        <title>Actinoplanes abujensis sp. nov., isolated from Nigerian arid soil.</title>
        <authorList>
            <person name="Ding P."/>
        </authorList>
    </citation>
    <scope>NUCLEOTIDE SEQUENCE [LARGE SCALE GENOMIC DNA]</scope>
    <source>
        <strain evidence="2">TRM88002</strain>
    </source>
</reference>
<evidence type="ECO:0000313" key="2">
    <source>
        <dbReference type="Proteomes" id="UP001523216"/>
    </source>
</evidence>
<dbReference type="EMBL" id="JAMQOL010000010">
    <property type="protein sequence ID" value="MCM4077596.1"/>
    <property type="molecule type" value="Genomic_DNA"/>
</dbReference>
<proteinExistence type="predicted"/>
<comment type="caution">
    <text evidence="1">The sequence shown here is derived from an EMBL/GenBank/DDBJ whole genome shotgun (WGS) entry which is preliminary data.</text>
</comment>
<accession>A0ABT0XUY2</accession>
<evidence type="ECO:0000313" key="1">
    <source>
        <dbReference type="EMBL" id="MCM4077596.1"/>
    </source>
</evidence>
<protein>
    <recommendedName>
        <fullName evidence="3">VOC domain-containing protein</fullName>
    </recommendedName>
</protein>
<gene>
    <name evidence="1" type="ORF">LXN57_08470</name>
</gene>
<name>A0ABT0XUY2_9ACTN</name>
<sequence length="136" mass="15056">MAQPVEHFEIIGTDPAALRGYYGELFGWQFTTGGPVADPVSEAGNYGFTEGETIPGGVRGCADRRRTVPYEVTKPYEVTTRTSQPSRITPRIAASTHVGTRWPPSRLRRTSARMRSRLRSARERGCWSGPSMTRPA</sequence>
<evidence type="ECO:0008006" key="3">
    <source>
        <dbReference type="Google" id="ProtNLM"/>
    </source>
</evidence>